<evidence type="ECO:0000313" key="2">
    <source>
        <dbReference type="Proteomes" id="UP000027143"/>
    </source>
</evidence>
<accession>A0ABR4SPF6</accession>
<proteinExistence type="predicted"/>
<keyword evidence="2" id="KW-1185">Reference proteome</keyword>
<sequence length="61" mass="7211">MHFSILIRRILNDFDQEIFGLLKILLFEKVFQLLSVQNDNDSSLHEWLVPQAFFVFEIGEG</sequence>
<protein>
    <submittedName>
        <fullName evidence="1">Uncharacterized protein</fullName>
    </submittedName>
</protein>
<organism evidence="1 2">
    <name type="scientific">Bartonella quintana JK 68</name>
    <dbReference type="NCBI Taxonomy" id="1134503"/>
    <lineage>
        <taxon>Bacteria</taxon>
        <taxon>Pseudomonadati</taxon>
        <taxon>Pseudomonadota</taxon>
        <taxon>Alphaproteobacteria</taxon>
        <taxon>Hyphomicrobiales</taxon>
        <taxon>Bartonellaceae</taxon>
        <taxon>Bartonella</taxon>
    </lineage>
</organism>
<evidence type="ECO:0000313" key="1">
    <source>
        <dbReference type="EMBL" id="KEC66026.1"/>
    </source>
</evidence>
<comment type="caution">
    <text evidence="1">The sequence shown here is derived from an EMBL/GenBank/DDBJ whole genome shotgun (WGS) entry which is preliminary data.</text>
</comment>
<gene>
    <name evidence="1" type="ORF">O7U_00557</name>
</gene>
<reference evidence="1 2" key="1">
    <citation type="submission" date="2012-04" db="EMBL/GenBank/DDBJ databases">
        <title>The Genome Sequence of Bartonella quintana JK 68.</title>
        <authorList>
            <consortium name="The Broad Institute Genome Sequencing Platform"/>
            <consortium name="The Broad Institute Genome Sequencing Center for Infectious Disease"/>
            <person name="Feldgarden M."/>
            <person name="Kirby J."/>
            <person name="Kosoy M."/>
            <person name="Birtles R."/>
            <person name="Probert W.S."/>
            <person name="Chiaraviglio L."/>
            <person name="Walker B."/>
            <person name="Young S.K."/>
            <person name="Zeng Q."/>
            <person name="Gargeya S."/>
            <person name="Fitzgerald M."/>
            <person name="Haas B."/>
            <person name="Abouelleil A."/>
            <person name="Alvarado L."/>
            <person name="Arachchi H.M."/>
            <person name="Berlin A.M."/>
            <person name="Chapman S.B."/>
            <person name="Goldberg J."/>
            <person name="Griggs A."/>
            <person name="Gujja S."/>
            <person name="Hansen M."/>
            <person name="Howarth C."/>
            <person name="Imamovic A."/>
            <person name="Larimer J."/>
            <person name="McCowen C."/>
            <person name="Montmayeur A."/>
            <person name="Murphy C."/>
            <person name="Neiman D."/>
            <person name="Pearson M."/>
            <person name="Priest M."/>
            <person name="Roberts A."/>
            <person name="Saif S."/>
            <person name="Shea T."/>
            <person name="Sisk P."/>
            <person name="Sykes S."/>
            <person name="Wortman J."/>
            <person name="Nusbaum C."/>
            <person name="Birren B."/>
        </authorList>
    </citation>
    <scope>NUCLEOTIDE SEQUENCE [LARGE SCALE GENOMIC DNA]</scope>
    <source>
        <strain evidence="1 2">JK 68</strain>
    </source>
</reference>
<dbReference type="EMBL" id="AHPD01000007">
    <property type="protein sequence ID" value="KEC66026.1"/>
    <property type="molecule type" value="Genomic_DNA"/>
</dbReference>
<dbReference type="Proteomes" id="UP000027143">
    <property type="component" value="Unassembled WGS sequence"/>
</dbReference>
<name>A0ABR4SPF6_BARQI</name>